<dbReference type="InterPro" id="IPR010895">
    <property type="entry name" value="CHRD"/>
</dbReference>
<gene>
    <name evidence="3" type="ORF">WI372_15575</name>
</gene>
<sequence>MIDASTTRLAGLAAAAAFAALLITAPASAQESPATVFTATLSGGDAGDTDGSGLFTAEWDGEAGQLCYQLQVADIAPATAAHIHRGASGDSGPPVVSLEAPVEGAVESCVEVEAEVAMELADNPSGFYVNVHNEEFGGGAVRGQLETPANTR</sequence>
<proteinExistence type="predicted"/>
<feature type="domain" description="CHRD" evidence="2">
    <location>
        <begin position="35"/>
        <end position="147"/>
    </location>
</feature>
<dbReference type="SMART" id="SM00754">
    <property type="entry name" value="CHRD"/>
    <property type="match status" value="1"/>
</dbReference>
<dbReference type="Pfam" id="PF07452">
    <property type="entry name" value="CHRD"/>
    <property type="match status" value="1"/>
</dbReference>
<reference evidence="3 4" key="1">
    <citation type="submission" date="2024-02" db="EMBL/GenBank/DDBJ databases">
        <title>A novel Gemmatimonadota bacterium.</title>
        <authorList>
            <person name="Du Z.-J."/>
            <person name="Ye Y.-Q."/>
        </authorList>
    </citation>
    <scope>NUCLEOTIDE SEQUENCE [LARGE SCALE GENOMIC DNA]</scope>
    <source>
        <strain evidence="3 4">DH-20</strain>
    </source>
</reference>
<accession>A0ABU9ECG3</accession>
<evidence type="ECO:0000259" key="2">
    <source>
        <dbReference type="SMART" id="SM00754"/>
    </source>
</evidence>
<feature type="chain" id="PRO_5047181874" evidence="1">
    <location>
        <begin position="30"/>
        <end position="152"/>
    </location>
</feature>
<keyword evidence="4" id="KW-1185">Reference proteome</keyword>
<comment type="caution">
    <text evidence="3">The sequence shown here is derived from an EMBL/GenBank/DDBJ whole genome shotgun (WGS) entry which is preliminary data.</text>
</comment>
<evidence type="ECO:0000313" key="4">
    <source>
        <dbReference type="Proteomes" id="UP001484239"/>
    </source>
</evidence>
<organism evidence="3 4">
    <name type="scientific">Gaopeijia maritima</name>
    <dbReference type="NCBI Taxonomy" id="3119007"/>
    <lineage>
        <taxon>Bacteria</taxon>
        <taxon>Pseudomonadati</taxon>
        <taxon>Gemmatimonadota</taxon>
        <taxon>Longimicrobiia</taxon>
        <taxon>Gaopeijiales</taxon>
        <taxon>Gaopeijiaceae</taxon>
        <taxon>Gaopeijia</taxon>
    </lineage>
</organism>
<protein>
    <submittedName>
        <fullName evidence="3">CHRD domain-containing protein</fullName>
    </submittedName>
</protein>
<name>A0ABU9ECG3_9BACT</name>
<keyword evidence="1" id="KW-0732">Signal</keyword>
<dbReference type="Proteomes" id="UP001484239">
    <property type="component" value="Unassembled WGS sequence"/>
</dbReference>
<feature type="signal peptide" evidence="1">
    <location>
        <begin position="1"/>
        <end position="29"/>
    </location>
</feature>
<dbReference type="RefSeq" id="WP_405283952.1">
    <property type="nucleotide sequence ID" value="NZ_CP144380.1"/>
</dbReference>
<evidence type="ECO:0000313" key="3">
    <source>
        <dbReference type="EMBL" id="MEK9502413.1"/>
    </source>
</evidence>
<dbReference type="EMBL" id="JBBHLI010000011">
    <property type="protein sequence ID" value="MEK9502413.1"/>
    <property type="molecule type" value="Genomic_DNA"/>
</dbReference>
<evidence type="ECO:0000256" key="1">
    <source>
        <dbReference type="SAM" id="SignalP"/>
    </source>
</evidence>